<dbReference type="InterPro" id="IPR041470">
    <property type="entry name" value="GCP_N"/>
</dbReference>
<evidence type="ECO:0000256" key="5">
    <source>
        <dbReference type="ARBA" id="ARBA00023212"/>
    </source>
</evidence>
<reference evidence="10" key="1">
    <citation type="submission" date="2022-03" db="EMBL/GenBank/DDBJ databases">
        <title>Draft genome sequence of Aduncisulcus paluster, a free-living microaerophilic Fornicata.</title>
        <authorList>
            <person name="Yuyama I."/>
            <person name="Kume K."/>
            <person name="Tamura T."/>
            <person name="Inagaki Y."/>
            <person name="Hashimoto T."/>
        </authorList>
    </citation>
    <scope>NUCLEOTIDE SEQUENCE</scope>
    <source>
        <strain evidence="10">NY0171</strain>
    </source>
</reference>
<comment type="similarity">
    <text evidence="2">Belongs to the TUBGCP family.</text>
</comment>
<dbReference type="PANTHER" id="PTHR19302">
    <property type="entry name" value="GAMMA TUBULIN COMPLEX PROTEIN"/>
    <property type="match status" value="1"/>
</dbReference>
<accession>A0ABQ5KSH9</accession>
<feature type="domain" description="Gamma tubulin complex component protein N-terminal" evidence="9">
    <location>
        <begin position="114"/>
        <end position="414"/>
    </location>
</feature>
<evidence type="ECO:0000256" key="4">
    <source>
        <dbReference type="ARBA" id="ARBA00022701"/>
    </source>
</evidence>
<gene>
    <name evidence="10" type="ORF">ADUPG1_008583</name>
</gene>
<evidence type="ECO:0000259" key="8">
    <source>
        <dbReference type="Pfam" id="PF04130"/>
    </source>
</evidence>
<evidence type="ECO:0000256" key="1">
    <source>
        <dbReference type="ARBA" id="ARBA00004245"/>
    </source>
</evidence>
<comment type="subcellular location">
    <subcellularLocation>
        <location evidence="1">Cytoplasm</location>
        <location evidence="1">Cytoskeleton</location>
    </subcellularLocation>
</comment>
<feature type="coiled-coil region" evidence="6">
    <location>
        <begin position="767"/>
        <end position="801"/>
    </location>
</feature>
<evidence type="ECO:0000256" key="6">
    <source>
        <dbReference type="SAM" id="Coils"/>
    </source>
</evidence>
<name>A0ABQ5KSH9_9EUKA</name>
<evidence type="ECO:0000256" key="2">
    <source>
        <dbReference type="ARBA" id="ARBA00010337"/>
    </source>
</evidence>
<dbReference type="Pfam" id="PF17681">
    <property type="entry name" value="GCP_N_terminal"/>
    <property type="match status" value="1"/>
</dbReference>
<dbReference type="InterPro" id="IPR007259">
    <property type="entry name" value="GCP"/>
</dbReference>
<feature type="region of interest" description="Disordered" evidence="7">
    <location>
        <begin position="669"/>
        <end position="704"/>
    </location>
</feature>
<dbReference type="InterPro" id="IPR040457">
    <property type="entry name" value="GCP_C"/>
</dbReference>
<dbReference type="Pfam" id="PF04130">
    <property type="entry name" value="GCP_C_terminal"/>
    <property type="match status" value="1"/>
</dbReference>
<keyword evidence="5" id="KW-0206">Cytoskeleton</keyword>
<keyword evidence="11" id="KW-1185">Reference proteome</keyword>
<organism evidence="10 11">
    <name type="scientific">Aduncisulcus paluster</name>
    <dbReference type="NCBI Taxonomy" id="2918883"/>
    <lineage>
        <taxon>Eukaryota</taxon>
        <taxon>Metamonada</taxon>
        <taxon>Carpediemonas-like organisms</taxon>
        <taxon>Aduncisulcus</taxon>
    </lineage>
</organism>
<proteinExistence type="inferred from homology"/>
<dbReference type="Proteomes" id="UP001057375">
    <property type="component" value="Unassembled WGS sequence"/>
</dbReference>
<dbReference type="EMBL" id="BQXS01010985">
    <property type="protein sequence ID" value="GKT35417.1"/>
    <property type="molecule type" value="Genomic_DNA"/>
</dbReference>
<evidence type="ECO:0000256" key="3">
    <source>
        <dbReference type="ARBA" id="ARBA00022490"/>
    </source>
</evidence>
<sequence>MEVNNLISALCGLATPQKISLNDERTHKPVTMASLCDLISLKKLTAPPLPIFTLSGDIEISISHRQMAEKILSLATIVAQIKVELRHIESQQEYSSCAPLASEFTSEPAFYPAAGLVISALATIVREHIEAFEKCLTSRDLQEGQHKMEQEEIIRKYKEQEKKLLEIRQKRGQGDKLSIKEVSEETRLFNSQNKLAVEIKKLKDSSIHTALTLESLFLWSQIKLRSIRCIHSIIRSIHGCHGIQILNKVFPLTSSSDRFLGVIATEIFKRCYTPLYRNIFLFCREGRVQDKFHEFFVSCKSSSQRRSLSIPTSSTPYELWRINYTLRSSQVPIFLTEQFLAKILQCGKTVCLLRQNQYKHYSVPEKLLASFHPDLLSTKASEGKSVMATISDLKTLINTVSKCVNADALKYLRKDDNLMTHLTLVRRVMLLESGDFVSYLLDNDLERRLSSFLVSEAIEKTSLEYWGRSLTSRIDVKFQVDSSHDLLQKLSSDINYFGVSNHSKEKVASEHSSLASTPPPSPSPSSSVASFTLAYSVSDLPSSVILTPTCMDTYGEMFRFMWTIRKAEKRLTTVWVLNTSARRALYFLPKRVKAEVSDIFRAIGCIRARLSHIIIGIQYYIHMDVLEAGWMTMLEKMKKSTCIQDLIYCHRDFVRKIYNSIHLRVAQREESKRPSREAMPIIPRPSPEGEQEKEKKESVSSASTNNGAVDSNAYLAFHVIQICEYAQALYKQTGPIFDIVEKVFERERSGLAYERKSTLVEEDEAREKSLLGTIRALKERLDKLQNSLSIEEEELHSLIHQLELNIMI</sequence>
<comment type="caution">
    <text evidence="10">The sequence shown here is derived from an EMBL/GenBank/DDBJ whole genome shotgun (WGS) entry which is preliminary data.</text>
</comment>
<dbReference type="InterPro" id="IPR042241">
    <property type="entry name" value="GCP_C_sf"/>
</dbReference>
<dbReference type="Gene3D" id="1.20.120.1900">
    <property type="entry name" value="Gamma-tubulin complex, C-terminal domain"/>
    <property type="match status" value="1"/>
</dbReference>
<keyword evidence="4" id="KW-0493">Microtubule</keyword>
<protein>
    <submittedName>
        <fullName evidence="10">Gamma-tubulin complex component protein like protein</fullName>
    </submittedName>
</protein>
<evidence type="ECO:0000259" key="9">
    <source>
        <dbReference type="Pfam" id="PF17681"/>
    </source>
</evidence>
<feature type="domain" description="Gamma tubulin complex component C-terminal" evidence="8">
    <location>
        <begin position="418"/>
        <end position="668"/>
    </location>
</feature>
<keyword evidence="6" id="KW-0175">Coiled coil</keyword>
<evidence type="ECO:0000256" key="7">
    <source>
        <dbReference type="SAM" id="MobiDB-lite"/>
    </source>
</evidence>
<evidence type="ECO:0000313" key="10">
    <source>
        <dbReference type="EMBL" id="GKT35417.1"/>
    </source>
</evidence>
<keyword evidence="3" id="KW-0963">Cytoplasm</keyword>
<evidence type="ECO:0000313" key="11">
    <source>
        <dbReference type="Proteomes" id="UP001057375"/>
    </source>
</evidence>